<name>A0A0F8W6W4_9ZZZZ</name>
<feature type="non-terminal residue" evidence="1">
    <location>
        <position position="86"/>
    </location>
</feature>
<proteinExistence type="predicted"/>
<sequence>MNEMEIKVKTELESVTIVSRGNPEYRLQVVPSKSRVSRLLDDEGNPLIHVRVSTCRAADWTVFYVPRQELIDLGRALECYKEETAV</sequence>
<accession>A0A0F8W6W4</accession>
<comment type="caution">
    <text evidence="1">The sequence shown here is derived from an EMBL/GenBank/DDBJ whole genome shotgun (WGS) entry which is preliminary data.</text>
</comment>
<evidence type="ECO:0000313" key="1">
    <source>
        <dbReference type="EMBL" id="KKK52507.1"/>
    </source>
</evidence>
<reference evidence="1" key="1">
    <citation type="journal article" date="2015" name="Nature">
        <title>Complex archaea that bridge the gap between prokaryotes and eukaryotes.</title>
        <authorList>
            <person name="Spang A."/>
            <person name="Saw J.H."/>
            <person name="Jorgensen S.L."/>
            <person name="Zaremba-Niedzwiedzka K."/>
            <person name="Martijn J."/>
            <person name="Lind A.E."/>
            <person name="van Eijk R."/>
            <person name="Schleper C."/>
            <person name="Guy L."/>
            <person name="Ettema T.J."/>
        </authorList>
    </citation>
    <scope>NUCLEOTIDE SEQUENCE</scope>
</reference>
<dbReference type="AlphaFoldDB" id="A0A0F8W6W4"/>
<dbReference type="EMBL" id="LAZR01066984">
    <property type="protein sequence ID" value="KKK52507.1"/>
    <property type="molecule type" value="Genomic_DNA"/>
</dbReference>
<organism evidence="1">
    <name type="scientific">marine sediment metagenome</name>
    <dbReference type="NCBI Taxonomy" id="412755"/>
    <lineage>
        <taxon>unclassified sequences</taxon>
        <taxon>metagenomes</taxon>
        <taxon>ecological metagenomes</taxon>
    </lineage>
</organism>
<gene>
    <name evidence="1" type="ORF">LCGC14_3104200</name>
</gene>
<protein>
    <submittedName>
        <fullName evidence="1">Uncharacterized protein</fullName>
    </submittedName>
</protein>